<organism evidence="2 3">
    <name type="scientific">Natribacillus halophilus</name>
    <dbReference type="NCBI Taxonomy" id="549003"/>
    <lineage>
        <taxon>Bacteria</taxon>
        <taxon>Bacillati</taxon>
        <taxon>Bacillota</taxon>
        <taxon>Bacilli</taxon>
        <taxon>Bacillales</taxon>
        <taxon>Bacillaceae</taxon>
        <taxon>Natribacillus</taxon>
    </lineage>
</organism>
<keyword evidence="3" id="KW-1185">Reference proteome</keyword>
<feature type="region of interest" description="Disordered" evidence="1">
    <location>
        <begin position="60"/>
        <end position="83"/>
    </location>
</feature>
<protein>
    <submittedName>
        <fullName evidence="2">Uncharacterized protein</fullName>
    </submittedName>
</protein>
<reference evidence="2 3" key="1">
    <citation type="submission" date="2016-10" db="EMBL/GenBank/DDBJ databases">
        <authorList>
            <person name="de Groot N.N."/>
        </authorList>
    </citation>
    <scope>NUCLEOTIDE SEQUENCE [LARGE SCALE GENOMIC DNA]</scope>
    <source>
        <strain evidence="2 3">DSM 21771</strain>
    </source>
</reference>
<dbReference type="AlphaFoldDB" id="A0A1G8R1Q3"/>
<gene>
    <name evidence="2" type="ORF">SAMN04488123_11511</name>
</gene>
<evidence type="ECO:0000313" key="2">
    <source>
        <dbReference type="EMBL" id="SDJ10906.1"/>
    </source>
</evidence>
<sequence>MEDKMSKFERIAKRRTEETVKKIRLIGNLSNKNNYEYTDEHLDKIFTALEAELKAARRKFHGHHSSPEFHLSFDPIRKRKKTS</sequence>
<dbReference type="RefSeq" id="WP_176764755.1">
    <property type="nucleotide sequence ID" value="NZ_FNEN01000015.1"/>
</dbReference>
<accession>A0A1G8R1Q3</accession>
<dbReference type="EMBL" id="FNEN01000015">
    <property type="protein sequence ID" value="SDJ10906.1"/>
    <property type="molecule type" value="Genomic_DNA"/>
</dbReference>
<evidence type="ECO:0000256" key="1">
    <source>
        <dbReference type="SAM" id="MobiDB-lite"/>
    </source>
</evidence>
<dbReference type="Proteomes" id="UP000198853">
    <property type="component" value="Unassembled WGS sequence"/>
</dbReference>
<proteinExistence type="predicted"/>
<name>A0A1G8R1Q3_9BACI</name>
<evidence type="ECO:0000313" key="3">
    <source>
        <dbReference type="Proteomes" id="UP000198853"/>
    </source>
</evidence>